<organism evidence="13 14">
    <name type="scientific">Onchocerca flexuosa</name>
    <dbReference type="NCBI Taxonomy" id="387005"/>
    <lineage>
        <taxon>Eukaryota</taxon>
        <taxon>Metazoa</taxon>
        <taxon>Ecdysozoa</taxon>
        <taxon>Nematoda</taxon>
        <taxon>Chromadorea</taxon>
        <taxon>Rhabditida</taxon>
        <taxon>Spirurina</taxon>
        <taxon>Spiruromorpha</taxon>
        <taxon>Filarioidea</taxon>
        <taxon>Onchocercidae</taxon>
        <taxon>Onchocerca</taxon>
    </lineage>
</organism>
<feature type="binding site" evidence="9">
    <location>
        <position position="396"/>
    </location>
    <ligand>
        <name>substrate</name>
    </ligand>
</feature>
<evidence type="ECO:0000256" key="3">
    <source>
        <dbReference type="ARBA" id="ARBA00023002"/>
    </source>
</evidence>
<feature type="binding site" evidence="9">
    <location>
        <position position="266"/>
    </location>
    <ligand>
        <name>NAD(+)</name>
        <dbReference type="ChEBI" id="CHEBI:57540"/>
    </ligand>
</feature>
<dbReference type="Pfam" id="PF02812">
    <property type="entry name" value="ELFV_dehydrog_N"/>
    <property type="match status" value="1"/>
</dbReference>
<dbReference type="Pfam" id="PF00208">
    <property type="entry name" value="ELFV_dehydrog"/>
    <property type="match status" value="1"/>
</dbReference>
<dbReference type="PANTHER" id="PTHR11606">
    <property type="entry name" value="GLUTAMATE DEHYDROGENASE"/>
    <property type="match status" value="1"/>
</dbReference>
<evidence type="ECO:0000313" key="13">
    <source>
        <dbReference type="EMBL" id="OZC11572.1"/>
    </source>
</evidence>
<dbReference type="PIRSF" id="PIRSF000185">
    <property type="entry name" value="Glu_DH"/>
    <property type="match status" value="1"/>
</dbReference>
<dbReference type="Gene3D" id="3.40.50.10860">
    <property type="entry name" value="Leucine Dehydrogenase, chain A, domain 1"/>
    <property type="match status" value="1"/>
</dbReference>
<dbReference type="InterPro" id="IPR006097">
    <property type="entry name" value="Glu/Leu/Phe/Val/Trp_DH_dimer"/>
</dbReference>
<keyword evidence="9" id="KW-0520">NAD</keyword>
<dbReference type="AlphaFoldDB" id="A0A238C261"/>
<feature type="active site" description="Proton donor" evidence="8">
    <location>
        <position position="138"/>
    </location>
</feature>
<evidence type="ECO:0000256" key="9">
    <source>
        <dbReference type="PIRSR" id="PIRSR000185-2"/>
    </source>
</evidence>
<dbReference type="InterPro" id="IPR014362">
    <property type="entry name" value="Glu_DH"/>
</dbReference>
<accession>A0A238C261</accession>
<dbReference type="SMART" id="SM00839">
    <property type="entry name" value="ELFV_dehydrog"/>
    <property type="match status" value="1"/>
</dbReference>
<feature type="binding site" evidence="9">
    <location>
        <position position="102"/>
    </location>
    <ligand>
        <name>substrate</name>
    </ligand>
</feature>
<dbReference type="Gene3D" id="3.40.50.720">
    <property type="entry name" value="NAD(P)-binding Rossmann-like Domain"/>
    <property type="match status" value="1"/>
</dbReference>
<comment type="catalytic activity">
    <reaction evidence="6">
        <text>L-glutamate + NADP(+) + H2O = 2-oxoglutarate + NH4(+) + NADPH + H(+)</text>
        <dbReference type="Rhea" id="RHEA:11612"/>
        <dbReference type="ChEBI" id="CHEBI:15377"/>
        <dbReference type="ChEBI" id="CHEBI:15378"/>
        <dbReference type="ChEBI" id="CHEBI:16810"/>
        <dbReference type="ChEBI" id="CHEBI:28938"/>
        <dbReference type="ChEBI" id="CHEBI:29985"/>
        <dbReference type="ChEBI" id="CHEBI:57783"/>
        <dbReference type="ChEBI" id="CHEBI:58349"/>
        <dbReference type="EC" id="1.4.1.3"/>
    </reaction>
</comment>
<keyword evidence="14" id="KW-1185">Reference proteome</keyword>
<evidence type="ECO:0000256" key="11">
    <source>
        <dbReference type="RuleBase" id="RU004417"/>
    </source>
</evidence>
<comment type="subcellular location">
    <subcellularLocation>
        <location evidence="1">Mitochondrion</location>
    </subcellularLocation>
</comment>
<feature type="domain" description="Glutamate/phenylalanine/leucine/valine/L-tryptophan dehydrogenase C-terminal" evidence="12">
    <location>
        <begin position="220"/>
        <end position="514"/>
    </location>
</feature>
<dbReference type="CDD" id="cd01076">
    <property type="entry name" value="NAD_bind_1_Glu_DH"/>
    <property type="match status" value="1"/>
</dbReference>
<dbReference type="InterPro" id="IPR006095">
    <property type="entry name" value="Glu/Leu/Phe/Val/Trp_DH"/>
</dbReference>
<dbReference type="InterPro" id="IPR006096">
    <property type="entry name" value="Glu/Leu/Phe/Val/Trp_DH_C"/>
</dbReference>
<evidence type="ECO:0000256" key="5">
    <source>
        <dbReference type="ARBA" id="ARBA00047867"/>
    </source>
</evidence>
<evidence type="ECO:0000256" key="8">
    <source>
        <dbReference type="PIRSR" id="PIRSR000185-1"/>
    </source>
</evidence>
<sequence length="518" mass="57137">MDVNAKDQELPLDEQLDPSFFKSIDYYVDKGISLITPKLVEELNMKGTSNTEKLRYVKGILACIKPVNKVLHLTLPIRRDNGEFEMIEVWRAQHSEHRMPTKGGLRFSKKVNEDEVRALAALMTYKCAVVDVPFGGAKGAVKIDPREYSANEIEKITRHMTVELAKKGFLGPAVDVPAPDMGTGEREMAWIADTYRQTIGYNDKEAFGCVTGKPLVCSGIRGRTSATGRGVWQALEAFINNKKYMSQIGLSTGLPGKTFIIQGFGNVGTYTAQYFVKAGGICIGVQEWNCSIQNPNGIDPVALQKWMTEHGTIKDFPDAKPFEPFNELIYEPCDIFVPAACEKVITKANANRIQAKIIIEGANGPTTPAADKILQAKGNILLIPDLFANSGGVTVSFFEWLKNLNHVSFGRLTFKYETDSNQEILESVQQSLEEAMSKKIPIKPNKELLGRIGAAAAGATSEEEIVQSGLDYSMQRSAESIMQTAQKYNLGLDIRTAAYANSIEKIYNTYLTAGITFS</sequence>
<dbReference type="SUPFAM" id="SSF53223">
    <property type="entry name" value="Aminoacid dehydrogenase-like, N-terminal domain"/>
    <property type="match status" value="1"/>
</dbReference>
<evidence type="ECO:0000256" key="7">
    <source>
        <dbReference type="PIRNR" id="PIRNR000185"/>
    </source>
</evidence>
<keyword evidence="9" id="KW-0547">Nucleotide-binding</keyword>
<dbReference type="EMBL" id="KZ269980">
    <property type="protein sequence ID" value="OZC11572.1"/>
    <property type="molecule type" value="Genomic_DNA"/>
</dbReference>
<evidence type="ECO:0000256" key="1">
    <source>
        <dbReference type="ARBA" id="ARBA00004173"/>
    </source>
</evidence>
<comment type="similarity">
    <text evidence="2 7 11">Belongs to the Glu/Leu/Phe/Val dehydrogenases family.</text>
</comment>
<evidence type="ECO:0000256" key="2">
    <source>
        <dbReference type="ARBA" id="ARBA00006382"/>
    </source>
</evidence>
<feature type="binding site" evidence="9">
    <location>
        <position position="227"/>
    </location>
    <ligand>
        <name>NAD(+)</name>
        <dbReference type="ChEBI" id="CHEBI:57540"/>
    </ligand>
</feature>
<dbReference type="PANTHER" id="PTHR11606:SF13">
    <property type="entry name" value="GLUTAMATE DEHYDROGENASE 1, MITOCHONDRIAL"/>
    <property type="match status" value="1"/>
</dbReference>
<evidence type="ECO:0000256" key="10">
    <source>
        <dbReference type="PIRSR" id="PIRSR000185-3"/>
    </source>
</evidence>
<dbReference type="InterPro" id="IPR046346">
    <property type="entry name" value="Aminoacid_DH-like_N_sf"/>
</dbReference>
<name>A0A238C261_9BILA</name>
<feature type="binding site" evidence="9">
    <location>
        <position position="126"/>
    </location>
    <ligand>
        <name>substrate</name>
    </ligand>
</feature>
<dbReference type="Proteomes" id="UP000242913">
    <property type="component" value="Unassembled WGS sequence"/>
</dbReference>
<protein>
    <recommendedName>
        <fullName evidence="7">Glutamate dehydrogenase</fullName>
    </recommendedName>
</protein>
<dbReference type="SUPFAM" id="SSF51735">
    <property type="entry name" value="NAD(P)-binding Rossmann-fold domains"/>
    <property type="match status" value="1"/>
</dbReference>
<dbReference type="GO" id="GO:0004352">
    <property type="term" value="F:glutamate dehydrogenase (NAD+) activity"/>
    <property type="evidence" value="ECO:0007669"/>
    <property type="project" value="TreeGrafter"/>
</dbReference>
<feature type="site" description="Important for catalysis" evidence="10">
    <location>
        <position position="180"/>
    </location>
</feature>
<reference evidence="13 14" key="1">
    <citation type="submission" date="2015-12" db="EMBL/GenBank/DDBJ databases">
        <title>Draft genome of the nematode, Onchocerca flexuosa.</title>
        <authorList>
            <person name="Mitreva M."/>
        </authorList>
    </citation>
    <scope>NUCLEOTIDE SEQUENCE [LARGE SCALE GENOMIC DNA]</scope>
    <source>
        <strain evidence="13">Red Deer</strain>
    </source>
</reference>
<dbReference type="GO" id="GO:0000166">
    <property type="term" value="F:nucleotide binding"/>
    <property type="evidence" value="ECO:0007669"/>
    <property type="project" value="UniProtKB-KW"/>
</dbReference>
<dbReference type="GO" id="GO:0005739">
    <property type="term" value="C:mitochondrion"/>
    <property type="evidence" value="ECO:0007669"/>
    <property type="project" value="UniProtKB-SubCell"/>
</dbReference>
<gene>
    <name evidence="13" type="ORF">X798_01432</name>
</gene>
<dbReference type="PRINTS" id="PR00082">
    <property type="entry name" value="GLFDHDRGNASE"/>
</dbReference>
<dbReference type="InterPro" id="IPR036291">
    <property type="entry name" value="NAD(P)-bd_dom_sf"/>
</dbReference>
<keyword evidence="4" id="KW-0496">Mitochondrion</keyword>
<evidence type="ECO:0000313" key="14">
    <source>
        <dbReference type="Proteomes" id="UP000242913"/>
    </source>
</evidence>
<dbReference type="Gene3D" id="1.10.287.140">
    <property type="match status" value="1"/>
</dbReference>
<evidence type="ECO:0000259" key="12">
    <source>
        <dbReference type="SMART" id="SM00839"/>
    </source>
</evidence>
<evidence type="ECO:0000256" key="6">
    <source>
        <dbReference type="ARBA" id="ARBA00048577"/>
    </source>
</evidence>
<dbReference type="InterPro" id="IPR033922">
    <property type="entry name" value="NAD_bind_Glu_DH"/>
</dbReference>
<comment type="catalytic activity">
    <reaction evidence="5">
        <text>L-glutamate + NAD(+) + H2O = 2-oxoglutarate + NH4(+) + NADH + H(+)</text>
        <dbReference type="Rhea" id="RHEA:15133"/>
        <dbReference type="ChEBI" id="CHEBI:15377"/>
        <dbReference type="ChEBI" id="CHEBI:15378"/>
        <dbReference type="ChEBI" id="CHEBI:16810"/>
        <dbReference type="ChEBI" id="CHEBI:28938"/>
        <dbReference type="ChEBI" id="CHEBI:29985"/>
        <dbReference type="ChEBI" id="CHEBI:57540"/>
        <dbReference type="ChEBI" id="CHEBI:57945"/>
        <dbReference type="EC" id="1.4.1.3"/>
    </reaction>
</comment>
<evidence type="ECO:0000256" key="4">
    <source>
        <dbReference type="ARBA" id="ARBA00023128"/>
    </source>
</evidence>
<proteinExistence type="inferred from homology"/>
<dbReference type="GO" id="GO:0006538">
    <property type="term" value="P:L-glutamate catabolic process"/>
    <property type="evidence" value="ECO:0007669"/>
    <property type="project" value="TreeGrafter"/>
</dbReference>
<dbReference type="FunFam" id="3.40.50.720:FF:000100">
    <property type="entry name" value="Glutamate dehydrogenase 1, mitochondrial"/>
    <property type="match status" value="1"/>
</dbReference>
<keyword evidence="3 7" id="KW-0560">Oxidoreductase</keyword>
<dbReference type="OrthoDB" id="6718861at2759"/>